<gene>
    <name evidence="3" type="primary">110677224</name>
</gene>
<reference evidence="3 4" key="1">
    <citation type="submission" date="2017-06" db="EMBL/GenBank/DDBJ databases">
        <title>Aedes aegypti genome working group (AGWG) sequencing and assembly.</title>
        <authorList>
            <consortium name="Aedes aegypti Genome Working Group (AGWG)"/>
            <person name="Matthews B.J."/>
        </authorList>
    </citation>
    <scope>NUCLEOTIDE SEQUENCE [LARGE SCALE GENOMIC DNA]</scope>
    <source>
        <strain evidence="3 4">LVP_AGWG</strain>
    </source>
</reference>
<comment type="subcellular location">
    <subcellularLocation>
        <location evidence="1">Nucleus</location>
    </subcellularLocation>
</comment>
<dbReference type="GO" id="GO:0003677">
    <property type="term" value="F:DNA binding"/>
    <property type="evidence" value="ECO:0007669"/>
    <property type="project" value="InterPro"/>
</dbReference>
<dbReference type="SMART" id="SM00868">
    <property type="entry name" value="zf-AD"/>
    <property type="match status" value="1"/>
</dbReference>
<dbReference type="AlphaFoldDB" id="A0A6I8U127"/>
<feature type="region of interest" description="Disordered" evidence="2">
    <location>
        <begin position="476"/>
        <end position="509"/>
    </location>
</feature>
<protein>
    <submittedName>
        <fullName evidence="3">Uncharacterized protein</fullName>
    </submittedName>
</protein>
<dbReference type="PROSITE" id="PS51915">
    <property type="entry name" value="ZAD"/>
    <property type="match status" value="1"/>
</dbReference>
<dbReference type="InterPro" id="IPR012934">
    <property type="entry name" value="Znf_AD"/>
</dbReference>
<feature type="compositionally biased region" description="Polar residues" evidence="2">
    <location>
        <begin position="200"/>
        <end position="227"/>
    </location>
</feature>
<keyword evidence="4" id="KW-1185">Reference proteome</keyword>
<evidence type="ECO:0000313" key="4">
    <source>
        <dbReference type="Proteomes" id="UP000008820"/>
    </source>
</evidence>
<accession>A0A6I8U127</accession>
<dbReference type="InParanoid" id="A0A6I8U127"/>
<dbReference type="OrthoDB" id="1095242at2759"/>
<dbReference type="SUPFAM" id="SSF46689">
    <property type="entry name" value="Homeodomain-like"/>
    <property type="match status" value="5"/>
</dbReference>
<name>A0A6I8U127_AEDAE</name>
<reference evidence="3" key="2">
    <citation type="submission" date="2020-05" db="UniProtKB">
        <authorList>
            <consortium name="EnsemblMetazoa"/>
        </authorList>
    </citation>
    <scope>IDENTIFICATION</scope>
    <source>
        <strain evidence="3">LVP_AGWG</strain>
    </source>
</reference>
<dbReference type="PANTHER" id="PTHR39942">
    <property type="entry name" value="BCDNA.LD26519-RELATED"/>
    <property type="match status" value="1"/>
</dbReference>
<organism evidence="3 4">
    <name type="scientific">Aedes aegypti</name>
    <name type="common">Yellowfever mosquito</name>
    <name type="synonym">Culex aegypti</name>
    <dbReference type="NCBI Taxonomy" id="7159"/>
    <lineage>
        <taxon>Eukaryota</taxon>
        <taxon>Metazoa</taxon>
        <taxon>Ecdysozoa</taxon>
        <taxon>Arthropoda</taxon>
        <taxon>Hexapoda</taxon>
        <taxon>Insecta</taxon>
        <taxon>Pterygota</taxon>
        <taxon>Neoptera</taxon>
        <taxon>Endopterygota</taxon>
        <taxon>Diptera</taxon>
        <taxon>Nematocera</taxon>
        <taxon>Culicoidea</taxon>
        <taxon>Culicidae</taxon>
        <taxon>Culicinae</taxon>
        <taxon>Aedini</taxon>
        <taxon>Aedes</taxon>
        <taxon>Stegomyia</taxon>
    </lineage>
</organism>
<dbReference type="GO" id="GO:0005634">
    <property type="term" value="C:nucleus"/>
    <property type="evidence" value="ECO:0007669"/>
    <property type="project" value="UniProtKB-SubCell"/>
</dbReference>
<dbReference type="Gene3D" id="1.10.10.60">
    <property type="entry name" value="Homeodomain-like"/>
    <property type="match status" value="5"/>
</dbReference>
<dbReference type="GO" id="GO:0008270">
    <property type="term" value="F:zinc ion binding"/>
    <property type="evidence" value="ECO:0007669"/>
    <property type="project" value="UniProtKB-UniRule"/>
</dbReference>
<dbReference type="EnsemblMetazoa" id="AAEL023252-RA">
    <property type="protein sequence ID" value="AAEL023252-PA"/>
    <property type="gene ID" value="AAEL023252"/>
</dbReference>
<dbReference type="Pfam" id="PF05225">
    <property type="entry name" value="HTH_psq"/>
    <property type="match status" value="4"/>
</dbReference>
<dbReference type="Pfam" id="PF07776">
    <property type="entry name" value="zf-AD"/>
    <property type="match status" value="1"/>
</dbReference>
<dbReference type="Gene3D" id="3.40.1800.20">
    <property type="match status" value="1"/>
</dbReference>
<feature type="region of interest" description="Disordered" evidence="2">
    <location>
        <begin position="191"/>
        <end position="227"/>
    </location>
</feature>
<dbReference type="Proteomes" id="UP000008820">
    <property type="component" value="Chromosome 2"/>
</dbReference>
<dbReference type="InterPro" id="IPR009057">
    <property type="entry name" value="Homeodomain-like_sf"/>
</dbReference>
<dbReference type="InterPro" id="IPR007889">
    <property type="entry name" value="HTH_Psq"/>
</dbReference>
<sequence>MDGCCRVCSRKDSFRPFSLYAVAETTQEVIANMILDISNIQVTTEDGLPQQICPDCLIALSLAYSFRKQCHHADAKFRNENGKLSSLQTAEKQNQPSPTLNEGSFAIIKEEVDLNDYDEYSNPSSHGSQWVTQNPHPIGEGPMTVVHNIGEHFYNEANNERFASNANDNDGNSMLQPMDMGKWADLEQNDVQNKVPDPNSFGQSFKRQKLSGTGEQEQPNETEPTKTWNTHQMNDALKLIKDGMSFYKASNTFKIPIATLYWTAQRQGIKSQQPEFNKSYKEHHMTTALEAIKAGLSVTKASLQFNISPSTLRRHIGQHGIKIQSPEPTWTEEQMQEALALIRGGMNWKSAATKYNIPYATLMKRGKRCGLSCPEPKHASQEQLNEALKAVQEGMSFRKAEAVFNIPHGTIYHHAKVNGINRSKDTIRSLKNGYTKEQMDCALKAVENGMSYAKAALAFNVPPSTICVNAKRKASSSSASSNVSQEQTADGSSQQLSPVRVKLEIENDE</sequence>
<feature type="compositionally biased region" description="Polar residues" evidence="2">
    <location>
        <begin position="482"/>
        <end position="497"/>
    </location>
</feature>
<evidence type="ECO:0000313" key="3">
    <source>
        <dbReference type="EnsemblMetazoa" id="AAEL023252-PA"/>
    </source>
</evidence>
<evidence type="ECO:0000256" key="2">
    <source>
        <dbReference type="SAM" id="MobiDB-lite"/>
    </source>
</evidence>
<dbReference type="SUPFAM" id="SSF57716">
    <property type="entry name" value="Glucocorticoid receptor-like (DNA-binding domain)"/>
    <property type="match status" value="1"/>
</dbReference>
<evidence type="ECO:0000256" key="1">
    <source>
        <dbReference type="ARBA" id="ARBA00004123"/>
    </source>
</evidence>
<dbReference type="PANTHER" id="PTHR39942:SF1">
    <property type="entry name" value="BCDNA.LD26519-RELATED"/>
    <property type="match status" value="1"/>
</dbReference>
<proteinExistence type="predicted"/>